<reference evidence="4" key="1">
    <citation type="submission" date="2025-08" db="UniProtKB">
        <authorList>
            <consortium name="Ensembl"/>
        </authorList>
    </citation>
    <scope>IDENTIFICATION</scope>
</reference>
<dbReference type="GeneTree" id="ENSGT01030000234551"/>
<dbReference type="Pfam" id="PF00089">
    <property type="entry name" value="Trypsin"/>
    <property type="match status" value="1"/>
</dbReference>
<dbReference type="InterPro" id="IPR001254">
    <property type="entry name" value="Trypsin_dom"/>
</dbReference>
<dbReference type="InterPro" id="IPR009003">
    <property type="entry name" value="Peptidase_S1_PA"/>
</dbReference>
<evidence type="ECO:0000313" key="5">
    <source>
        <dbReference type="Proteomes" id="UP000694404"/>
    </source>
</evidence>
<evidence type="ECO:0000256" key="1">
    <source>
        <dbReference type="ARBA" id="ARBA00023157"/>
    </source>
</evidence>
<accession>A0A8C0G8U0</accession>
<reference evidence="4" key="2">
    <citation type="submission" date="2025-09" db="UniProtKB">
        <authorList>
            <consortium name="Ensembl"/>
        </authorList>
    </citation>
    <scope>IDENTIFICATION</scope>
</reference>
<dbReference type="GO" id="GO:0006508">
    <property type="term" value="P:proteolysis"/>
    <property type="evidence" value="ECO:0007669"/>
    <property type="project" value="InterPro"/>
</dbReference>
<sequence length="81" mass="9016">WRPVLLSLMLHPPIVGGHEAKPHSRPYMAYLKTTNLDFCGGFLVHPGWVMTAAHCKGQALEFTQSSSPIRDITSPTLYLEP</sequence>
<evidence type="ECO:0000256" key="2">
    <source>
        <dbReference type="SAM" id="SignalP"/>
    </source>
</evidence>
<dbReference type="PANTHER" id="PTHR24271:SF50">
    <property type="match status" value="1"/>
</dbReference>
<dbReference type="AlphaFoldDB" id="A0A8C0G8U0"/>
<dbReference type="SUPFAM" id="SSF50494">
    <property type="entry name" value="Trypsin-like serine proteases"/>
    <property type="match status" value="1"/>
</dbReference>
<dbReference type="Ensembl" id="ENSCABT00000004618.1">
    <property type="protein sequence ID" value="ENSCABP00000004250.1"/>
    <property type="gene ID" value="ENSCABG00000003208.1"/>
</dbReference>
<protein>
    <recommendedName>
        <fullName evidence="3">Peptidase S1 domain-containing protein</fullName>
    </recommendedName>
</protein>
<dbReference type="Gene3D" id="2.40.10.10">
    <property type="entry name" value="Trypsin-like serine proteases"/>
    <property type="match status" value="1"/>
</dbReference>
<feature type="signal peptide" evidence="2">
    <location>
        <begin position="1"/>
        <end position="17"/>
    </location>
</feature>
<keyword evidence="5" id="KW-1185">Reference proteome</keyword>
<dbReference type="GO" id="GO:0004252">
    <property type="term" value="F:serine-type endopeptidase activity"/>
    <property type="evidence" value="ECO:0007669"/>
    <property type="project" value="InterPro"/>
</dbReference>
<keyword evidence="2" id="KW-0732">Signal</keyword>
<feature type="chain" id="PRO_5034069755" description="Peptidase S1 domain-containing protein" evidence="2">
    <location>
        <begin position="18"/>
        <end position="81"/>
    </location>
</feature>
<dbReference type="PANTHER" id="PTHR24271">
    <property type="entry name" value="KALLIKREIN-RELATED"/>
    <property type="match status" value="1"/>
</dbReference>
<evidence type="ECO:0000313" key="4">
    <source>
        <dbReference type="Ensembl" id="ENSCABP00000004250.1"/>
    </source>
</evidence>
<dbReference type="InterPro" id="IPR043504">
    <property type="entry name" value="Peptidase_S1_PA_chymotrypsin"/>
</dbReference>
<feature type="domain" description="Peptidase S1" evidence="3">
    <location>
        <begin position="14"/>
        <end position="58"/>
    </location>
</feature>
<proteinExistence type="predicted"/>
<dbReference type="InterPro" id="IPR018114">
    <property type="entry name" value="TRYPSIN_HIS"/>
</dbReference>
<dbReference type="PROSITE" id="PS00134">
    <property type="entry name" value="TRYPSIN_HIS"/>
    <property type="match status" value="1"/>
</dbReference>
<name>A0A8C0G8U0_CHEAB</name>
<dbReference type="Proteomes" id="UP000694404">
    <property type="component" value="Unplaced"/>
</dbReference>
<keyword evidence="1" id="KW-1015">Disulfide bond</keyword>
<evidence type="ECO:0000259" key="3">
    <source>
        <dbReference type="Pfam" id="PF00089"/>
    </source>
</evidence>
<organism evidence="4 5">
    <name type="scientific">Chelonoidis abingdonii</name>
    <name type="common">Abingdon island giant tortoise</name>
    <name type="synonym">Testudo abingdonii</name>
    <dbReference type="NCBI Taxonomy" id="106734"/>
    <lineage>
        <taxon>Eukaryota</taxon>
        <taxon>Metazoa</taxon>
        <taxon>Chordata</taxon>
        <taxon>Craniata</taxon>
        <taxon>Vertebrata</taxon>
        <taxon>Euteleostomi</taxon>
        <taxon>Archelosauria</taxon>
        <taxon>Testudinata</taxon>
        <taxon>Testudines</taxon>
        <taxon>Cryptodira</taxon>
        <taxon>Durocryptodira</taxon>
        <taxon>Testudinoidea</taxon>
        <taxon>Testudinidae</taxon>
        <taxon>Chelonoidis</taxon>
    </lineage>
</organism>